<evidence type="ECO:0008006" key="7">
    <source>
        <dbReference type="Google" id="ProtNLM"/>
    </source>
</evidence>
<evidence type="ECO:0000259" key="4">
    <source>
        <dbReference type="Pfam" id="PF13193"/>
    </source>
</evidence>
<dbReference type="Proteomes" id="UP000235145">
    <property type="component" value="Unassembled WGS sequence"/>
</dbReference>
<protein>
    <recommendedName>
        <fullName evidence="7">4-coumarate--CoA ligase</fullName>
    </recommendedName>
</protein>
<evidence type="ECO:0000256" key="1">
    <source>
        <dbReference type="ARBA" id="ARBA00006432"/>
    </source>
</evidence>
<dbReference type="Gene3D" id="3.30.300.30">
    <property type="match status" value="1"/>
</dbReference>
<gene>
    <name evidence="5" type="ORF">LSAT_V11C800436080</name>
</gene>
<dbReference type="InterPro" id="IPR025110">
    <property type="entry name" value="AMP-bd_C"/>
</dbReference>
<dbReference type="PANTHER" id="PTHR43859">
    <property type="entry name" value="ACYL-ACTIVATING ENZYME"/>
    <property type="match status" value="1"/>
</dbReference>
<feature type="domain" description="AMP-binding enzyme C-terminal" evidence="4">
    <location>
        <begin position="415"/>
        <end position="489"/>
    </location>
</feature>
<keyword evidence="6" id="KW-1185">Reference proteome</keyword>
<accession>A0A9R1ULK9</accession>
<feature type="domain" description="AMP-dependent synthetase/ligase" evidence="3">
    <location>
        <begin position="107"/>
        <end position="412"/>
    </location>
</feature>
<dbReference type="Pfam" id="PF13193">
    <property type="entry name" value="AMP-binding_C"/>
    <property type="match status" value="1"/>
</dbReference>
<comment type="similarity">
    <text evidence="1">Belongs to the ATP-dependent AMP-binding enzyme family.</text>
</comment>
<comment type="caution">
    <text evidence="5">The sequence shown here is derived from an EMBL/GenBank/DDBJ whole genome shotgun (WGS) entry which is preliminary data.</text>
</comment>
<dbReference type="Pfam" id="PF00501">
    <property type="entry name" value="AMP-binding"/>
    <property type="match status" value="1"/>
</dbReference>
<dbReference type="GO" id="GO:0016874">
    <property type="term" value="F:ligase activity"/>
    <property type="evidence" value="ECO:0007669"/>
    <property type="project" value="UniProtKB-KW"/>
</dbReference>
<dbReference type="InterPro" id="IPR042099">
    <property type="entry name" value="ANL_N_sf"/>
</dbReference>
<dbReference type="SUPFAM" id="SSF56801">
    <property type="entry name" value="Acetyl-CoA synthetase-like"/>
    <property type="match status" value="1"/>
</dbReference>
<sequence>MEVYDYLGLAGLKLRTLNYNVFDEFRALLHKDTTITMNMIMKSNTRLYRGSHKTAKHYSKFRCESSAKSSLLAGTMEELQHESWKPLKGIVLCSANYVPLTPISFLDRAALVYSKRISIIYGSIKYTWEETHRRCMKLASALNNFGVSRGDVVATLAPNVPAMLELHFAIPMAGATICPFDIRLDPNMLSTLLNHSKPKILFVDYQLQQIATEAVNLLKNTHSKAPLIIVISEPNYRRPFKHIRKHDYESFLEDGVAEFSIVRPHHECDPISLNYTYGTTSSPEGVICSHRGAYLTSLSSMFIHGMIEMPTYLWTLPMFQCNGWSFTWGLAIVGGTNVCLRSVTPKEIFDNIVIHNVSHYMCGAPTITKATKEAFEGGWNRSGDLPIEHRNGGIQVMDHSNNIVISGGENISMIQVETVIYSHPAVLEVEVVAKPDEHWGQTPCAFVKLKEGVHVDANEIIDYFRDRIPHYMAPMTVIFEDLPRNLSAKVQKFLLKEKAKNLGGTFFLPKTRPS</sequence>
<organism evidence="5 6">
    <name type="scientific">Lactuca sativa</name>
    <name type="common">Garden lettuce</name>
    <dbReference type="NCBI Taxonomy" id="4236"/>
    <lineage>
        <taxon>Eukaryota</taxon>
        <taxon>Viridiplantae</taxon>
        <taxon>Streptophyta</taxon>
        <taxon>Embryophyta</taxon>
        <taxon>Tracheophyta</taxon>
        <taxon>Spermatophyta</taxon>
        <taxon>Magnoliopsida</taxon>
        <taxon>eudicotyledons</taxon>
        <taxon>Gunneridae</taxon>
        <taxon>Pentapetalae</taxon>
        <taxon>asterids</taxon>
        <taxon>campanulids</taxon>
        <taxon>Asterales</taxon>
        <taxon>Asteraceae</taxon>
        <taxon>Cichorioideae</taxon>
        <taxon>Cichorieae</taxon>
        <taxon>Lactucinae</taxon>
        <taxon>Lactuca</taxon>
    </lineage>
</organism>
<evidence type="ECO:0000259" key="3">
    <source>
        <dbReference type="Pfam" id="PF00501"/>
    </source>
</evidence>
<reference evidence="5 6" key="1">
    <citation type="journal article" date="2017" name="Nat. Commun.">
        <title>Genome assembly with in vitro proximity ligation data and whole-genome triplication in lettuce.</title>
        <authorList>
            <person name="Reyes-Chin-Wo S."/>
            <person name="Wang Z."/>
            <person name="Yang X."/>
            <person name="Kozik A."/>
            <person name="Arikit S."/>
            <person name="Song C."/>
            <person name="Xia L."/>
            <person name="Froenicke L."/>
            <person name="Lavelle D.O."/>
            <person name="Truco M.J."/>
            <person name="Xia R."/>
            <person name="Zhu S."/>
            <person name="Xu C."/>
            <person name="Xu H."/>
            <person name="Xu X."/>
            <person name="Cox K."/>
            <person name="Korf I."/>
            <person name="Meyers B.C."/>
            <person name="Michelmore R.W."/>
        </authorList>
    </citation>
    <scope>NUCLEOTIDE SEQUENCE [LARGE SCALE GENOMIC DNA]</scope>
    <source>
        <strain evidence="6">cv. Salinas</strain>
        <tissue evidence="5">Seedlings</tissue>
    </source>
</reference>
<evidence type="ECO:0000313" key="6">
    <source>
        <dbReference type="Proteomes" id="UP000235145"/>
    </source>
</evidence>
<proteinExistence type="inferred from homology"/>
<dbReference type="Gene3D" id="3.40.50.12780">
    <property type="entry name" value="N-terminal domain of ligase-like"/>
    <property type="match status" value="1"/>
</dbReference>
<dbReference type="EMBL" id="NBSK02000008">
    <property type="protein sequence ID" value="KAJ0189374.1"/>
    <property type="molecule type" value="Genomic_DNA"/>
</dbReference>
<dbReference type="PANTHER" id="PTHR43859:SF38">
    <property type="entry name" value="AMP-DEPENDENT SYNTHETASE_LIGASE, AMP-BINDING ENZYME DOMAIN-CONTAINING PROTEIN"/>
    <property type="match status" value="1"/>
</dbReference>
<keyword evidence="2" id="KW-0436">Ligase</keyword>
<name>A0A9R1ULK9_LACSA</name>
<evidence type="ECO:0000313" key="5">
    <source>
        <dbReference type="EMBL" id="KAJ0189374.1"/>
    </source>
</evidence>
<evidence type="ECO:0000256" key="2">
    <source>
        <dbReference type="ARBA" id="ARBA00022598"/>
    </source>
</evidence>
<dbReference type="InterPro" id="IPR000873">
    <property type="entry name" value="AMP-dep_synth/lig_dom"/>
</dbReference>
<dbReference type="AlphaFoldDB" id="A0A9R1ULK9"/>
<dbReference type="FunFam" id="3.30.300.30:FF:000008">
    <property type="entry name" value="2,3-dihydroxybenzoate-AMP ligase"/>
    <property type="match status" value="1"/>
</dbReference>
<dbReference type="InterPro" id="IPR045851">
    <property type="entry name" value="AMP-bd_C_sf"/>
</dbReference>